<reference evidence="1" key="1">
    <citation type="journal article" date="2023" name="Science">
        <title>Genome structures resolve the early diversification of teleost fishes.</title>
        <authorList>
            <person name="Parey E."/>
            <person name="Louis A."/>
            <person name="Montfort J."/>
            <person name="Bouchez O."/>
            <person name="Roques C."/>
            <person name="Iampietro C."/>
            <person name="Lluch J."/>
            <person name="Castinel A."/>
            <person name="Donnadieu C."/>
            <person name="Desvignes T."/>
            <person name="Floi Bucao C."/>
            <person name="Jouanno E."/>
            <person name="Wen M."/>
            <person name="Mejri S."/>
            <person name="Dirks R."/>
            <person name="Jansen H."/>
            <person name="Henkel C."/>
            <person name="Chen W.J."/>
            <person name="Zahm M."/>
            <person name="Cabau C."/>
            <person name="Klopp C."/>
            <person name="Thompson A.W."/>
            <person name="Robinson-Rechavi M."/>
            <person name="Braasch I."/>
            <person name="Lecointre G."/>
            <person name="Bobe J."/>
            <person name="Postlethwait J.H."/>
            <person name="Berthelot C."/>
            <person name="Roest Crollius H."/>
            <person name="Guiguen Y."/>
        </authorList>
    </citation>
    <scope>NUCLEOTIDE SEQUENCE</scope>
    <source>
        <strain evidence="1">WJC10195</strain>
    </source>
</reference>
<name>A0A9Q1FL92_SYNKA</name>
<evidence type="ECO:0000313" key="2">
    <source>
        <dbReference type="Proteomes" id="UP001152622"/>
    </source>
</evidence>
<dbReference type="Proteomes" id="UP001152622">
    <property type="component" value="Chromosome 5"/>
</dbReference>
<organism evidence="1 2">
    <name type="scientific">Synaphobranchus kaupii</name>
    <name type="common">Kaup's arrowtooth eel</name>
    <dbReference type="NCBI Taxonomy" id="118154"/>
    <lineage>
        <taxon>Eukaryota</taxon>
        <taxon>Metazoa</taxon>
        <taxon>Chordata</taxon>
        <taxon>Craniata</taxon>
        <taxon>Vertebrata</taxon>
        <taxon>Euteleostomi</taxon>
        <taxon>Actinopterygii</taxon>
        <taxon>Neopterygii</taxon>
        <taxon>Teleostei</taxon>
        <taxon>Anguilliformes</taxon>
        <taxon>Synaphobranchidae</taxon>
        <taxon>Synaphobranchus</taxon>
    </lineage>
</organism>
<keyword evidence="2" id="KW-1185">Reference proteome</keyword>
<dbReference type="EMBL" id="JAINUF010000005">
    <property type="protein sequence ID" value="KAJ8360759.1"/>
    <property type="molecule type" value="Genomic_DNA"/>
</dbReference>
<proteinExistence type="predicted"/>
<sequence>MGDYCEGNGDRSPKLSSCFRGVLVPLEEMEGVQRTDTPVWSCSPLLMVSSLCHPGEQPACRPHTLRRCTRAFVMRNGNLHLR</sequence>
<dbReference type="AlphaFoldDB" id="A0A9Q1FL92"/>
<accession>A0A9Q1FL92</accession>
<gene>
    <name evidence="1" type="ORF">SKAU_G00172840</name>
</gene>
<protein>
    <submittedName>
        <fullName evidence="1">Uncharacterized protein</fullName>
    </submittedName>
</protein>
<comment type="caution">
    <text evidence="1">The sequence shown here is derived from an EMBL/GenBank/DDBJ whole genome shotgun (WGS) entry which is preliminary data.</text>
</comment>
<evidence type="ECO:0000313" key="1">
    <source>
        <dbReference type="EMBL" id="KAJ8360759.1"/>
    </source>
</evidence>